<dbReference type="EC" id="2.4.1.-" evidence="7"/>
<evidence type="ECO:0000256" key="2">
    <source>
        <dbReference type="ARBA" id="ARBA00022575"/>
    </source>
</evidence>
<feature type="compositionally biased region" description="Low complexity" evidence="8">
    <location>
        <begin position="1"/>
        <end position="23"/>
    </location>
</feature>
<dbReference type="Proteomes" id="UP000244336">
    <property type="component" value="Chromosome 7"/>
</dbReference>
<dbReference type="Gramene" id="PUZ46373">
    <property type="protein sequence ID" value="PUZ46373"/>
    <property type="gene ID" value="GQ55_7G070300"/>
</dbReference>
<evidence type="ECO:0000256" key="7">
    <source>
        <dbReference type="RuleBase" id="RU362057"/>
    </source>
</evidence>
<keyword evidence="2" id="KW-0216">Detoxification</keyword>
<protein>
    <recommendedName>
        <fullName evidence="7">Glycosyltransferase</fullName>
        <ecNumber evidence="7">2.4.1.-</ecNumber>
    </recommendedName>
</protein>
<dbReference type="SUPFAM" id="SSF53756">
    <property type="entry name" value="UDP-Glycosyltransferase/glycogen phosphorylase"/>
    <property type="match status" value="1"/>
</dbReference>
<dbReference type="InterPro" id="IPR002213">
    <property type="entry name" value="UDP_glucos_trans"/>
</dbReference>
<evidence type="ECO:0000256" key="5">
    <source>
        <dbReference type="ARBA" id="ARBA00058521"/>
    </source>
</evidence>
<name>A0A2T7CT03_9POAL</name>
<dbReference type="OrthoDB" id="678493at2759"/>
<evidence type="ECO:0000256" key="1">
    <source>
        <dbReference type="ARBA" id="ARBA00009995"/>
    </source>
</evidence>
<keyword evidence="4 6" id="KW-0808">Transferase</keyword>
<evidence type="ECO:0000256" key="6">
    <source>
        <dbReference type="RuleBase" id="RU003718"/>
    </source>
</evidence>
<dbReference type="PANTHER" id="PTHR11926:SF732">
    <property type="entry name" value="UDP-GLYCOSYLTRANSFERASE 79"/>
    <property type="match status" value="1"/>
</dbReference>
<dbReference type="GO" id="GO:0098754">
    <property type="term" value="P:detoxification"/>
    <property type="evidence" value="ECO:0007669"/>
    <property type="project" value="TreeGrafter"/>
</dbReference>
<dbReference type="AlphaFoldDB" id="A0A2T7CT03"/>
<organism evidence="9 10">
    <name type="scientific">Panicum hallii var. hallii</name>
    <dbReference type="NCBI Taxonomy" id="1504633"/>
    <lineage>
        <taxon>Eukaryota</taxon>
        <taxon>Viridiplantae</taxon>
        <taxon>Streptophyta</taxon>
        <taxon>Embryophyta</taxon>
        <taxon>Tracheophyta</taxon>
        <taxon>Spermatophyta</taxon>
        <taxon>Magnoliopsida</taxon>
        <taxon>Liliopsida</taxon>
        <taxon>Poales</taxon>
        <taxon>Poaceae</taxon>
        <taxon>PACMAD clade</taxon>
        <taxon>Panicoideae</taxon>
        <taxon>Panicodae</taxon>
        <taxon>Paniceae</taxon>
        <taxon>Panicinae</taxon>
        <taxon>Panicum</taxon>
        <taxon>Panicum sect. Panicum</taxon>
    </lineage>
</organism>
<dbReference type="InterPro" id="IPR035595">
    <property type="entry name" value="UDP_glycos_trans_CS"/>
</dbReference>
<dbReference type="FunFam" id="3.40.50.2000:FF:000057">
    <property type="entry name" value="Glycosyltransferase"/>
    <property type="match status" value="1"/>
</dbReference>
<dbReference type="FunFam" id="3.40.50.2000:FF:000388">
    <property type="entry name" value="UDP-glycosyltransferase 79"/>
    <property type="match status" value="1"/>
</dbReference>
<feature type="region of interest" description="Disordered" evidence="8">
    <location>
        <begin position="1"/>
        <end position="29"/>
    </location>
</feature>
<accession>A0A2T7CT03</accession>
<keyword evidence="3 6" id="KW-0328">Glycosyltransferase</keyword>
<dbReference type="GO" id="GO:0080043">
    <property type="term" value="F:quercetin 3-O-glucosyltransferase activity"/>
    <property type="evidence" value="ECO:0007669"/>
    <property type="project" value="TreeGrafter"/>
</dbReference>
<reference evidence="9 10" key="1">
    <citation type="submission" date="2018-04" db="EMBL/GenBank/DDBJ databases">
        <title>WGS assembly of Panicum hallii var. hallii HAL2.</title>
        <authorList>
            <person name="Lovell J."/>
            <person name="Jenkins J."/>
            <person name="Lowry D."/>
            <person name="Mamidi S."/>
            <person name="Sreedasyam A."/>
            <person name="Weng X."/>
            <person name="Barry K."/>
            <person name="Bonette J."/>
            <person name="Campitelli B."/>
            <person name="Daum C."/>
            <person name="Gordon S."/>
            <person name="Gould B."/>
            <person name="Lipzen A."/>
            <person name="MacQueen A."/>
            <person name="Palacio-Mejia J."/>
            <person name="Plott C."/>
            <person name="Shakirov E."/>
            <person name="Shu S."/>
            <person name="Yoshinaga Y."/>
            <person name="Zane M."/>
            <person name="Rokhsar D."/>
            <person name="Grimwood J."/>
            <person name="Schmutz J."/>
            <person name="Juenger T."/>
        </authorList>
    </citation>
    <scope>NUCLEOTIDE SEQUENCE [LARGE SCALE GENOMIC DNA]</scope>
    <source>
        <strain evidence="10">cv. HAL2</strain>
    </source>
</reference>
<feature type="region of interest" description="Disordered" evidence="8">
    <location>
        <begin position="455"/>
        <end position="483"/>
    </location>
</feature>
<gene>
    <name evidence="9" type="ORF">GQ55_7G070300</name>
</gene>
<comment type="similarity">
    <text evidence="1 6">Belongs to the UDP-glycosyltransferase family.</text>
</comment>
<dbReference type="EMBL" id="CM009755">
    <property type="protein sequence ID" value="PUZ46373.1"/>
    <property type="molecule type" value="Genomic_DNA"/>
</dbReference>
<dbReference type="CDD" id="cd03784">
    <property type="entry name" value="GT1_Gtf-like"/>
    <property type="match status" value="1"/>
</dbReference>
<proteinExistence type="inferred from homology"/>
<comment type="function">
    <text evidence="5">Involved in the detoxification of the Fusarium mycotoxin deoxynivalenol by the transfer of glucose from UDP-D-glucose to the hydroxyl group at C-3, forming deoxynivalenol-3-O-beta-D-glucoside.</text>
</comment>
<evidence type="ECO:0000256" key="8">
    <source>
        <dbReference type="SAM" id="MobiDB-lite"/>
    </source>
</evidence>
<evidence type="ECO:0000313" key="10">
    <source>
        <dbReference type="Proteomes" id="UP000244336"/>
    </source>
</evidence>
<evidence type="ECO:0000256" key="3">
    <source>
        <dbReference type="ARBA" id="ARBA00022676"/>
    </source>
</evidence>
<evidence type="ECO:0000313" key="9">
    <source>
        <dbReference type="EMBL" id="PUZ46373.1"/>
    </source>
</evidence>
<sequence length="483" mass="53163">MGSPSASTTSPSSSSSSSAAASSEETHTRRGVHVLLLPVPGAQGHTNPMLQFGRRLVYHGLRPTLVTTRYVLSTTSRPPPSPFRVAAISDGFNDGGMAACPDLAEYCRRLEAVGSETLAELLRSEAAEGRPVRVLVYDPHLPWARRVARAAGVAAAAFLSQPCSVDLIYGELWAGRLALPVTDGAELSRRGLLGVELGPDDVPPFAAKPDWCPAITQTLLRQFEGLEDADDVLVNSFRDIEPKEADYMERTWRAKAIGPCLPSFYLDDERLPSNKTYGFDLFTTTVSCMAWLDKQAPCSVVLVSYGTVSEYDETQLEELGNGLCNSGKPFLWVVRSNEEHKLSDQLREKCKEHGLIVSWCPQLEVLAHKAAGCFFTHCGWNSTLEAIANGIPMVAMPHWADQATISKYMESMWGMGLRVRKDETGLVTRNEVERCIKEVMDGDRKDEFRRNAAKWTHKAKETMQKGGSSDKNIGEFAAKYSSR</sequence>
<keyword evidence="10" id="KW-1185">Reference proteome</keyword>
<dbReference type="PROSITE" id="PS00375">
    <property type="entry name" value="UDPGT"/>
    <property type="match status" value="1"/>
</dbReference>
<dbReference type="GO" id="GO:0080044">
    <property type="term" value="F:quercetin 7-O-glucosyltransferase activity"/>
    <property type="evidence" value="ECO:0007669"/>
    <property type="project" value="TreeGrafter"/>
</dbReference>
<dbReference type="Gene3D" id="3.40.50.2000">
    <property type="entry name" value="Glycogen Phosphorylase B"/>
    <property type="match status" value="2"/>
</dbReference>
<evidence type="ECO:0000256" key="4">
    <source>
        <dbReference type="ARBA" id="ARBA00022679"/>
    </source>
</evidence>
<dbReference type="Pfam" id="PF00201">
    <property type="entry name" value="UDPGT"/>
    <property type="match status" value="1"/>
</dbReference>
<dbReference type="PANTHER" id="PTHR11926">
    <property type="entry name" value="GLUCOSYL/GLUCURONOSYL TRANSFERASES"/>
    <property type="match status" value="1"/>
</dbReference>